<evidence type="ECO:0000313" key="6">
    <source>
        <dbReference type="EMBL" id="MFC7126313.1"/>
    </source>
</evidence>
<dbReference type="PROSITE" id="PS50983">
    <property type="entry name" value="FE_B12_PBP"/>
    <property type="match status" value="1"/>
</dbReference>
<feature type="region of interest" description="Disordered" evidence="4">
    <location>
        <begin position="28"/>
        <end position="92"/>
    </location>
</feature>
<dbReference type="PANTHER" id="PTHR30532">
    <property type="entry name" value="IRON III DICITRATE-BINDING PERIPLASMIC PROTEIN"/>
    <property type="match status" value="1"/>
</dbReference>
<reference evidence="6 7" key="1">
    <citation type="journal article" date="2014" name="Int. J. Syst. Evol. Microbiol.">
        <title>Complete genome sequence of Corynebacterium casei LMG S-19264T (=DSM 44701T), isolated from a smear-ripened cheese.</title>
        <authorList>
            <consortium name="US DOE Joint Genome Institute (JGI-PGF)"/>
            <person name="Walter F."/>
            <person name="Albersmeier A."/>
            <person name="Kalinowski J."/>
            <person name="Ruckert C."/>
        </authorList>
    </citation>
    <scope>NUCLEOTIDE SEQUENCE [LARGE SCALE GENOMIC DNA]</scope>
    <source>
        <strain evidence="6 7">CGMCC 4.7215</strain>
    </source>
</reference>
<evidence type="ECO:0000256" key="3">
    <source>
        <dbReference type="ARBA" id="ARBA00022729"/>
    </source>
</evidence>
<evidence type="ECO:0000256" key="2">
    <source>
        <dbReference type="ARBA" id="ARBA00022448"/>
    </source>
</evidence>
<accession>A0ABD5X8P4</accession>
<protein>
    <submittedName>
        <fullName evidence="6">ABC transporter substrate-binding protein</fullName>
    </submittedName>
</protein>
<evidence type="ECO:0000313" key="7">
    <source>
        <dbReference type="Proteomes" id="UP001596414"/>
    </source>
</evidence>
<evidence type="ECO:0000259" key="5">
    <source>
        <dbReference type="PROSITE" id="PS50983"/>
    </source>
</evidence>
<keyword evidence="2" id="KW-0813">Transport</keyword>
<dbReference type="InterPro" id="IPR051313">
    <property type="entry name" value="Bact_iron-sidero_bind"/>
</dbReference>
<keyword evidence="3" id="KW-0732">Signal</keyword>
<gene>
    <name evidence="6" type="ORF">ACFQJ7_09740</name>
</gene>
<proteinExistence type="predicted"/>
<dbReference type="AlphaFoldDB" id="A0ABD5X8P4"/>
<dbReference type="SUPFAM" id="SSF53807">
    <property type="entry name" value="Helical backbone' metal receptor"/>
    <property type="match status" value="1"/>
</dbReference>
<dbReference type="Gene3D" id="3.40.50.1980">
    <property type="entry name" value="Nitrogenase molybdenum iron protein domain"/>
    <property type="match status" value="2"/>
</dbReference>
<dbReference type="Pfam" id="PF01497">
    <property type="entry name" value="Peripla_BP_2"/>
    <property type="match status" value="1"/>
</dbReference>
<evidence type="ECO:0000256" key="1">
    <source>
        <dbReference type="ARBA" id="ARBA00004196"/>
    </source>
</evidence>
<feature type="compositionally biased region" description="Low complexity" evidence="4">
    <location>
        <begin position="49"/>
        <end position="64"/>
    </location>
</feature>
<dbReference type="RefSeq" id="WP_267635869.1">
    <property type="nucleotide sequence ID" value="NZ_JAODIY010000001.1"/>
</dbReference>
<feature type="compositionally biased region" description="Acidic residues" evidence="4">
    <location>
        <begin position="37"/>
        <end position="48"/>
    </location>
</feature>
<dbReference type="EMBL" id="JBHSZQ010000020">
    <property type="protein sequence ID" value="MFC7126313.1"/>
    <property type="molecule type" value="Genomic_DNA"/>
</dbReference>
<feature type="domain" description="Fe/B12 periplasmic-binding" evidence="5">
    <location>
        <begin position="110"/>
        <end position="403"/>
    </location>
</feature>
<dbReference type="PANTHER" id="PTHR30532:SF1">
    <property type="entry name" value="IRON(3+)-HYDROXAMATE-BINDING PROTEIN FHUD"/>
    <property type="match status" value="1"/>
</dbReference>
<feature type="compositionally biased region" description="Basic and acidic residues" evidence="4">
    <location>
        <begin position="65"/>
        <end position="78"/>
    </location>
</feature>
<evidence type="ECO:0000256" key="4">
    <source>
        <dbReference type="SAM" id="MobiDB-lite"/>
    </source>
</evidence>
<organism evidence="6 7">
    <name type="scientific">Halovenus rubra</name>
    <dbReference type="NCBI Taxonomy" id="869890"/>
    <lineage>
        <taxon>Archaea</taxon>
        <taxon>Methanobacteriati</taxon>
        <taxon>Methanobacteriota</taxon>
        <taxon>Stenosarchaea group</taxon>
        <taxon>Halobacteria</taxon>
        <taxon>Halobacteriales</taxon>
        <taxon>Haloarculaceae</taxon>
        <taxon>Halovenus</taxon>
    </lineage>
</organism>
<comment type="subcellular location">
    <subcellularLocation>
        <location evidence="1">Cell envelope</location>
    </subcellularLocation>
</comment>
<name>A0ABD5X8P4_9EURY</name>
<dbReference type="Proteomes" id="UP001596414">
    <property type="component" value="Unassembled WGS sequence"/>
</dbReference>
<dbReference type="InterPro" id="IPR002491">
    <property type="entry name" value="ABC_transptr_periplasmic_BD"/>
</dbReference>
<sequence length="435" mass="48445">MGDNNSSSGRVTRRRYIRGGALIGSGLIAGCINNTDSSDETPTQEDSTDTSTNNTNKSTGGSETTKTEATETETKTATETETTPTEEPDESYSVSIAPMGEVTFDSPPETVFTRLTHHADMAFALGHGDGVNAMHAPKYYHALWNQFVERLPDVTLDWTGLYSSWQPSKEKLYDLDSDVHLADPAWITQQNDWNREDIDEIASKVSPWFGNSLSDSHQKPPKEWADSYEYYGLWEQFGIVAEMFQEQERYQALKAEYDAMVSAIESGLPPESERPTAVMIAASDVDEIYSYPLDTPGFLTAHTAPFGAKDAFEGSVEPATVIDFEVMLDGNPDVILYLGGMEPTTNMQKRRDLFKSDPVAGEVTAVKNDRVYAQGARYQGPILNLFQLEMTAKQLYPDQFGEWPTYAEGPYPEIADDEQLFDRQRVADIINGDFE</sequence>
<comment type="caution">
    <text evidence="6">The sequence shown here is derived from an EMBL/GenBank/DDBJ whole genome shotgun (WGS) entry which is preliminary data.</text>
</comment>